<dbReference type="RefSeq" id="WP_009805575.1">
    <property type="nucleotide sequence ID" value="NZ_CH724131.1"/>
</dbReference>
<gene>
    <name evidence="1" type="ORF">OB2597_06730</name>
</gene>
<organism evidence="1 2">
    <name type="scientific">Pseudooceanicola batsensis (strain ATCC BAA-863 / DSM 15984 / KCTC 12145 / HTCC2597)</name>
    <name type="common">Oceanicola batsensis</name>
    <dbReference type="NCBI Taxonomy" id="252305"/>
    <lineage>
        <taxon>Bacteria</taxon>
        <taxon>Pseudomonadati</taxon>
        <taxon>Pseudomonadota</taxon>
        <taxon>Alphaproteobacteria</taxon>
        <taxon>Rhodobacterales</taxon>
        <taxon>Paracoccaceae</taxon>
        <taxon>Pseudooceanicola</taxon>
    </lineage>
</organism>
<dbReference type="HOGENOM" id="CLU_1004120_0_0_5"/>
<evidence type="ECO:0000313" key="2">
    <source>
        <dbReference type="Proteomes" id="UP000004318"/>
    </source>
</evidence>
<dbReference type="Proteomes" id="UP000004318">
    <property type="component" value="Unassembled WGS sequence"/>
</dbReference>
<sequence length="277" mass="31948">MQDFDDSSGRKLAARDNALTRNHLEDWARHGNIPDSAFRFVDRFVRKISITPEYEEVFEEAKAIHDQQSALSFSDVYQRRRIKEGMMEYLLEVSGRFLYTQPLGDSFYKHIIMRIDFAVGGVIKVTLAYCKANIFTRTLQPDHNDLLFYEGYIFPVPEDSGDAEPIWKGMNSDSWMCRVKLFRPQMKGSLVNGCADGKMEYGFLSAMTEHAFVNINILQPTSILSPATTLDSADQRFHETDQHGLQKSAPKLALLNEQKYSENFEEIFQQCYKGYLF</sequence>
<proteinExistence type="predicted"/>
<comment type="caution">
    <text evidence="1">The sequence shown here is derived from an EMBL/GenBank/DDBJ whole genome shotgun (WGS) entry which is preliminary data.</text>
</comment>
<dbReference type="AlphaFoldDB" id="A3TTI1"/>
<dbReference type="OrthoDB" id="9836583at2"/>
<keyword evidence="2" id="KW-1185">Reference proteome</keyword>
<protein>
    <submittedName>
        <fullName evidence="1">Uncharacterized protein</fullName>
    </submittedName>
</protein>
<accession>A3TTI1</accession>
<dbReference type="EMBL" id="AAMO01000001">
    <property type="protein sequence ID" value="EAQ04958.1"/>
    <property type="molecule type" value="Genomic_DNA"/>
</dbReference>
<reference evidence="1 2" key="1">
    <citation type="journal article" date="2010" name="J. Bacteriol.">
        <title>Genome sequences of Oceanicola granulosus HTCC2516(T) and Oceanicola batsensis HTCC2597(TDelta).</title>
        <authorList>
            <person name="Thrash J.C."/>
            <person name="Cho J.C."/>
            <person name="Vergin K.L."/>
            <person name="Giovannoni S.J."/>
        </authorList>
    </citation>
    <scope>NUCLEOTIDE SEQUENCE [LARGE SCALE GENOMIC DNA]</scope>
    <source>
        <strain evidence="2">ATCC BAA-863 / DSM 15984 / KCTC 12145 / HTCC2597</strain>
    </source>
</reference>
<evidence type="ECO:0000313" key="1">
    <source>
        <dbReference type="EMBL" id="EAQ04958.1"/>
    </source>
</evidence>
<dbReference type="STRING" id="252305.OB2597_06730"/>
<name>A3TTI1_PSEBH</name>